<reference evidence="2 3" key="1">
    <citation type="submission" date="2019-06" db="EMBL/GenBank/DDBJ databases">
        <title>Draft genomes of female and male turbot (Scophthalmus maximus).</title>
        <authorList>
            <person name="Xu H."/>
            <person name="Xu X.-W."/>
            <person name="Shao C."/>
            <person name="Chen S."/>
        </authorList>
    </citation>
    <scope>NUCLEOTIDE SEQUENCE [LARGE SCALE GENOMIC DNA]</scope>
    <source>
        <strain evidence="2">Ysfricsl-2016a</strain>
        <tissue evidence="2">Blood</tissue>
    </source>
</reference>
<keyword evidence="1" id="KW-0812">Transmembrane</keyword>
<keyword evidence="1" id="KW-1133">Transmembrane helix</keyword>
<sequence>MIIMCVNNNSSNERSRFGKLISHSYQKSKPAPYAIEYYSCAFFLALPLLSAAPLLLKTVGTEMKTTTAVSDDDDDDDDVVRRFGTLHTDEPLPNALKLAGFSGGCGFLPPHDVRIRNCHKRCRSVGTPQLSSNVLCMFCLEEATEDVLAPPSGSRWYYCLVAVVKTLR</sequence>
<proteinExistence type="predicted"/>
<accession>A0A6A4S687</accession>
<evidence type="ECO:0000256" key="1">
    <source>
        <dbReference type="SAM" id="Phobius"/>
    </source>
</evidence>
<evidence type="ECO:0000313" key="2">
    <source>
        <dbReference type="EMBL" id="KAF0027785.1"/>
    </source>
</evidence>
<organism evidence="2 3">
    <name type="scientific">Scophthalmus maximus</name>
    <name type="common">Turbot</name>
    <name type="synonym">Psetta maxima</name>
    <dbReference type="NCBI Taxonomy" id="52904"/>
    <lineage>
        <taxon>Eukaryota</taxon>
        <taxon>Metazoa</taxon>
        <taxon>Chordata</taxon>
        <taxon>Craniata</taxon>
        <taxon>Vertebrata</taxon>
        <taxon>Euteleostomi</taxon>
        <taxon>Actinopterygii</taxon>
        <taxon>Neopterygii</taxon>
        <taxon>Teleostei</taxon>
        <taxon>Neoteleostei</taxon>
        <taxon>Acanthomorphata</taxon>
        <taxon>Carangaria</taxon>
        <taxon>Pleuronectiformes</taxon>
        <taxon>Pleuronectoidei</taxon>
        <taxon>Scophthalmidae</taxon>
        <taxon>Scophthalmus</taxon>
    </lineage>
</organism>
<evidence type="ECO:0000313" key="3">
    <source>
        <dbReference type="Proteomes" id="UP000438429"/>
    </source>
</evidence>
<gene>
    <name evidence="2" type="ORF">F2P81_020526</name>
</gene>
<comment type="caution">
    <text evidence="2">The sequence shown here is derived from an EMBL/GenBank/DDBJ whole genome shotgun (WGS) entry which is preliminary data.</text>
</comment>
<dbReference type="Proteomes" id="UP000438429">
    <property type="component" value="Unassembled WGS sequence"/>
</dbReference>
<dbReference type="EMBL" id="VEVO01000018">
    <property type="protein sequence ID" value="KAF0027785.1"/>
    <property type="molecule type" value="Genomic_DNA"/>
</dbReference>
<dbReference type="AlphaFoldDB" id="A0A6A4S687"/>
<keyword evidence="1" id="KW-0472">Membrane</keyword>
<name>A0A6A4S687_SCOMX</name>
<feature type="transmembrane region" description="Helical" evidence="1">
    <location>
        <begin position="35"/>
        <end position="56"/>
    </location>
</feature>
<protein>
    <submittedName>
        <fullName evidence="2">Uncharacterized protein</fullName>
    </submittedName>
</protein>